<dbReference type="Proteomes" id="UP000240569">
    <property type="component" value="Unassembled WGS sequence"/>
</dbReference>
<reference evidence="1 2" key="1">
    <citation type="submission" date="2017-04" db="EMBL/GenBank/DDBJ databases">
        <title>Novel microbial lineages endemic to geothermal iron-oxide mats fill important gaps in the evolutionary history of Archaea.</title>
        <authorList>
            <person name="Jay Z.J."/>
            <person name="Beam J.P."/>
            <person name="Dlakic M."/>
            <person name="Rusch D.B."/>
            <person name="Kozubal M.A."/>
            <person name="Inskeep W.P."/>
        </authorList>
    </citation>
    <scope>NUCLEOTIDE SEQUENCE [LARGE SCALE GENOMIC DNA]</scope>
    <source>
        <strain evidence="1">BE_D</strain>
    </source>
</reference>
<accession>A0A2R6AHE3</accession>
<gene>
    <name evidence="1" type="ORF">B9Q02_05030</name>
</gene>
<proteinExistence type="predicted"/>
<evidence type="ECO:0000313" key="1">
    <source>
        <dbReference type="EMBL" id="PSN85787.1"/>
    </source>
</evidence>
<evidence type="ECO:0000313" key="2">
    <source>
        <dbReference type="Proteomes" id="UP000240569"/>
    </source>
</evidence>
<comment type="caution">
    <text evidence="1">The sequence shown here is derived from an EMBL/GenBank/DDBJ whole genome shotgun (WGS) entry which is preliminary data.</text>
</comment>
<name>A0A2R6AHE3_9ARCH</name>
<protein>
    <submittedName>
        <fullName evidence="1">Uncharacterized protein</fullName>
    </submittedName>
</protein>
<dbReference type="AlphaFoldDB" id="A0A2R6AHE3"/>
<organism evidence="1 2">
    <name type="scientific">Candidatus Marsarchaeota G1 archaeon BE_D</name>
    <dbReference type="NCBI Taxonomy" id="1978156"/>
    <lineage>
        <taxon>Archaea</taxon>
        <taxon>Candidatus Marsarchaeota</taxon>
        <taxon>Candidatus Marsarchaeota group 1</taxon>
    </lineage>
</organism>
<sequence length="84" mass="9810">MKPTTDVFEYFRNLKVFVRNKKRFELKVMAVLLYLHGLSLFREELGVLREALTPSLQVEYTRVGEVDGWEAQLRLTGVLHNSRG</sequence>
<dbReference type="EMBL" id="NEXD01000021">
    <property type="protein sequence ID" value="PSN85787.1"/>
    <property type="molecule type" value="Genomic_DNA"/>
</dbReference>